<dbReference type="GeneID" id="37015220"/>
<keyword evidence="4 9" id="KW-0679">Respiratory chain</keyword>
<name>A0A316TYR6_9BASI</name>
<dbReference type="STRING" id="1684307.A0A316TYR6"/>
<dbReference type="PIRSF" id="PIRSF000022">
    <property type="entry name" value="Bc1_14K"/>
    <property type="match status" value="1"/>
</dbReference>
<evidence type="ECO:0000256" key="4">
    <source>
        <dbReference type="ARBA" id="ARBA00022660"/>
    </source>
</evidence>
<keyword evidence="5 9" id="KW-0999">Mitochondrion inner membrane</keyword>
<sequence>MVLAFSGLSLAKYVTSSPALMRFLKPVADAYARAAGYRKMGLRYDDLLIEENDTAQKAISRLSERETYDRAFRLRQATQLSVLHRQLPKEQWVTPQEDRRYLNPLIEELRTEEQERAAWDTVKVKKDKH</sequence>
<keyword evidence="7 9" id="KW-0496">Mitochondrion</keyword>
<dbReference type="EMBL" id="KZ819340">
    <property type="protein sequence ID" value="PWN17854.1"/>
    <property type="molecule type" value="Genomic_DNA"/>
</dbReference>
<accession>A0A316TYR6</accession>
<dbReference type="GO" id="GO:0045275">
    <property type="term" value="C:respiratory chain complex III"/>
    <property type="evidence" value="ECO:0007669"/>
    <property type="project" value="InterPro"/>
</dbReference>
<dbReference type="Pfam" id="PF02271">
    <property type="entry name" value="UCR_14kD"/>
    <property type="match status" value="1"/>
</dbReference>
<dbReference type="GO" id="GO:0006122">
    <property type="term" value="P:mitochondrial electron transport, ubiquinol to cytochrome c"/>
    <property type="evidence" value="ECO:0007669"/>
    <property type="project" value="InterPro"/>
</dbReference>
<dbReference type="OrthoDB" id="425749at2759"/>
<dbReference type="InterPro" id="IPR036544">
    <property type="entry name" value="QCR7_sf"/>
</dbReference>
<dbReference type="RefSeq" id="XP_025345014.1">
    <property type="nucleotide sequence ID" value="XM_025493486.1"/>
</dbReference>
<evidence type="ECO:0000313" key="11">
    <source>
        <dbReference type="Proteomes" id="UP000245942"/>
    </source>
</evidence>
<dbReference type="PANTHER" id="PTHR12022:SF0">
    <property type="entry name" value="CYTOCHROME B-C1 COMPLEX SUBUNIT 7"/>
    <property type="match status" value="1"/>
</dbReference>
<organism evidence="10 11">
    <name type="scientific">Pseudomicrostroma glucosiphilum</name>
    <dbReference type="NCBI Taxonomy" id="1684307"/>
    <lineage>
        <taxon>Eukaryota</taxon>
        <taxon>Fungi</taxon>
        <taxon>Dikarya</taxon>
        <taxon>Basidiomycota</taxon>
        <taxon>Ustilaginomycotina</taxon>
        <taxon>Exobasidiomycetes</taxon>
        <taxon>Microstromatales</taxon>
        <taxon>Microstromatales incertae sedis</taxon>
        <taxon>Pseudomicrostroma</taxon>
    </lineage>
</organism>
<evidence type="ECO:0000256" key="5">
    <source>
        <dbReference type="ARBA" id="ARBA00022792"/>
    </source>
</evidence>
<keyword evidence="6 9" id="KW-0249">Electron transport</keyword>
<evidence type="ECO:0000256" key="6">
    <source>
        <dbReference type="ARBA" id="ARBA00022982"/>
    </source>
</evidence>
<keyword evidence="8 9" id="KW-0472">Membrane</keyword>
<proteinExistence type="inferred from homology"/>
<evidence type="ECO:0000256" key="7">
    <source>
        <dbReference type="ARBA" id="ARBA00023128"/>
    </source>
</evidence>
<dbReference type="Proteomes" id="UP000245942">
    <property type="component" value="Unassembled WGS sequence"/>
</dbReference>
<evidence type="ECO:0000256" key="3">
    <source>
        <dbReference type="ARBA" id="ARBA00022448"/>
    </source>
</evidence>
<gene>
    <name evidence="10" type="ORF">BCV69DRAFT_285733</name>
</gene>
<dbReference type="PANTHER" id="PTHR12022">
    <property type="entry name" value="UBIQUINOL-CYTOCHROME C REDUCTASE COMPLEX 14 KD PROTEIN"/>
    <property type="match status" value="1"/>
</dbReference>
<evidence type="ECO:0000256" key="8">
    <source>
        <dbReference type="ARBA" id="ARBA00023136"/>
    </source>
</evidence>
<dbReference type="AlphaFoldDB" id="A0A316TYR6"/>
<evidence type="ECO:0000313" key="10">
    <source>
        <dbReference type="EMBL" id="PWN17854.1"/>
    </source>
</evidence>
<dbReference type="InterPro" id="IPR003197">
    <property type="entry name" value="QCR7"/>
</dbReference>
<dbReference type="GO" id="GO:0005743">
    <property type="term" value="C:mitochondrial inner membrane"/>
    <property type="evidence" value="ECO:0007669"/>
    <property type="project" value="UniProtKB-SubCell"/>
</dbReference>
<keyword evidence="3 9" id="KW-0813">Transport</keyword>
<comment type="function">
    <text evidence="9">Component of the ubiquinol-cytochrome c oxidoreductase, a multisubunit transmembrane complex that is part of the mitochondrial electron transport chain which drives oxidative phosphorylation.</text>
</comment>
<evidence type="ECO:0000256" key="9">
    <source>
        <dbReference type="PIRNR" id="PIRNR000022"/>
    </source>
</evidence>
<comment type="similarity">
    <text evidence="2 9">Belongs to the UQCRB/QCR7 family.</text>
</comment>
<evidence type="ECO:0000256" key="2">
    <source>
        <dbReference type="ARBA" id="ARBA00008554"/>
    </source>
</evidence>
<dbReference type="Gene3D" id="1.10.1090.10">
    <property type="entry name" value="Cytochrome b-c1 complex subunit 7"/>
    <property type="match status" value="1"/>
</dbReference>
<reference evidence="10 11" key="1">
    <citation type="journal article" date="2018" name="Mol. Biol. Evol.">
        <title>Broad Genomic Sampling Reveals a Smut Pathogenic Ancestry of the Fungal Clade Ustilaginomycotina.</title>
        <authorList>
            <person name="Kijpornyongpan T."/>
            <person name="Mondo S.J."/>
            <person name="Barry K."/>
            <person name="Sandor L."/>
            <person name="Lee J."/>
            <person name="Lipzen A."/>
            <person name="Pangilinan J."/>
            <person name="LaButti K."/>
            <person name="Hainaut M."/>
            <person name="Henrissat B."/>
            <person name="Grigoriev I.V."/>
            <person name="Spatafora J.W."/>
            <person name="Aime M.C."/>
        </authorList>
    </citation>
    <scope>NUCLEOTIDE SEQUENCE [LARGE SCALE GENOMIC DNA]</scope>
    <source>
        <strain evidence="10 11">MCA 4718</strain>
    </source>
</reference>
<protein>
    <recommendedName>
        <fullName evidence="9">Cytochrome b-c1 complex subunit 7</fullName>
    </recommendedName>
</protein>
<dbReference type="FunFam" id="1.10.1090.10:FF:000001">
    <property type="entry name" value="Cytochrome b-c1 complex subunit 7"/>
    <property type="match status" value="1"/>
</dbReference>
<evidence type="ECO:0000256" key="1">
    <source>
        <dbReference type="ARBA" id="ARBA00004443"/>
    </source>
</evidence>
<comment type="subcellular location">
    <subcellularLocation>
        <location evidence="1">Mitochondrion inner membrane</location>
        <topology evidence="1">Peripheral membrane protein</topology>
        <orientation evidence="1">Matrix side</orientation>
    </subcellularLocation>
</comment>
<keyword evidence="11" id="KW-1185">Reference proteome</keyword>
<dbReference type="SUPFAM" id="SSF81524">
    <property type="entry name" value="14 kDa protein of cytochrome bc1 complex (Ubiquinol-cytochrome c reductase)"/>
    <property type="match status" value="1"/>
</dbReference>